<dbReference type="Pfam" id="PF00923">
    <property type="entry name" value="TAL_FSA"/>
    <property type="match status" value="1"/>
</dbReference>
<dbReference type="KEGG" id="mcys:MCB1EB_0992"/>
<dbReference type="Gene3D" id="3.20.20.70">
    <property type="entry name" value="Aldolase class I"/>
    <property type="match status" value="1"/>
</dbReference>
<dbReference type="PROSITE" id="PS01054">
    <property type="entry name" value="TRANSALDOLASE_1"/>
    <property type="match status" value="1"/>
</dbReference>
<dbReference type="InterPro" id="IPR001585">
    <property type="entry name" value="TAL/FSA"/>
</dbReference>
<keyword evidence="1" id="KW-0704">Schiff base</keyword>
<dbReference type="EMBL" id="AP018150">
    <property type="protein sequence ID" value="BBE09153.1"/>
    <property type="molecule type" value="Genomic_DNA"/>
</dbReference>
<evidence type="ECO:0000313" key="3">
    <source>
        <dbReference type="Proteomes" id="UP000282597"/>
    </source>
</evidence>
<sequence length="223" mass="24449">MEFWLDTLNLDIIKEASHLGILTGVTTNPSILSQTDALPEITIKRLLDIQPGYVAAQVVATELDGIMTQARKLAQLDKRMIIKIPAHGHGFRAMGLLKKENISTMATTIFEPRQVLFSAIAGAKYAAPYYGRIEKTEGNADSVLTAMQDIIHKQNFPLKILAAAIHSPAQLLHCAQAGVAAATVPEKVYNMLFESSKAIDNSLEVFENAWQANTLCRNSKLFS</sequence>
<keyword evidence="3" id="KW-1185">Reference proteome</keyword>
<dbReference type="PANTHER" id="PTHR10683:SF28">
    <property type="entry name" value="TRANSALDOLASE C"/>
    <property type="match status" value="1"/>
</dbReference>
<evidence type="ECO:0000256" key="1">
    <source>
        <dbReference type="ARBA" id="ARBA00023270"/>
    </source>
</evidence>
<evidence type="ECO:0000313" key="2">
    <source>
        <dbReference type="EMBL" id="BBE09153.1"/>
    </source>
</evidence>
<accession>A0A2Z6EUL5</accession>
<dbReference type="AlphaFoldDB" id="A0A2Z6EUL5"/>
<organism evidence="2 3">
    <name type="scientific">Mycoavidus cysteinexigens</name>
    <dbReference type="NCBI Taxonomy" id="1553431"/>
    <lineage>
        <taxon>Bacteria</taxon>
        <taxon>Pseudomonadati</taxon>
        <taxon>Pseudomonadota</taxon>
        <taxon>Betaproteobacteria</taxon>
        <taxon>Burkholderiales</taxon>
        <taxon>Burkholderiaceae</taxon>
        <taxon>Mycoavidus</taxon>
    </lineage>
</organism>
<dbReference type="PANTHER" id="PTHR10683">
    <property type="entry name" value="TRANSALDOLASE"/>
    <property type="match status" value="1"/>
</dbReference>
<proteinExistence type="predicted"/>
<name>A0A2Z6EUL5_9BURK</name>
<dbReference type="Proteomes" id="UP000282597">
    <property type="component" value="Chromosome"/>
</dbReference>
<reference evidence="2 3" key="1">
    <citation type="journal article" date="2018" name="Microbes Environ.">
        <title>Comparative Genomic Insights into Endofungal Lifestyles of Two Bacterial Endosymbionts, Mycoavidus cysteinexigens and Burkholderia rhizoxinica.</title>
        <authorList>
            <person name="Sharmin D."/>
            <person name="Guo Y."/>
            <person name="Nishizawa T."/>
            <person name="Ohshima S."/>
            <person name="Sato Y."/>
            <person name="Takashima Y."/>
            <person name="Narisawa K."/>
            <person name="Ohta H."/>
        </authorList>
    </citation>
    <scope>NUCLEOTIDE SEQUENCE [LARGE SCALE GENOMIC DNA]</scope>
    <source>
        <strain evidence="2 3">B1-EB</strain>
    </source>
</reference>
<protein>
    <submittedName>
        <fullName evidence="2">Uncharacterized protein</fullName>
    </submittedName>
</protein>
<gene>
    <name evidence="2" type="ORF">MCB1EB_0992</name>
</gene>
<dbReference type="InterPro" id="IPR018225">
    <property type="entry name" value="Transaldolase_AS"/>
</dbReference>
<dbReference type="InterPro" id="IPR013785">
    <property type="entry name" value="Aldolase_TIM"/>
</dbReference>
<dbReference type="RefSeq" id="WP_045362442.1">
    <property type="nucleotide sequence ID" value="NZ_AP018150.1"/>
</dbReference>
<dbReference type="SUPFAM" id="SSF51569">
    <property type="entry name" value="Aldolase"/>
    <property type="match status" value="1"/>
</dbReference>
<dbReference type="GO" id="GO:0005975">
    <property type="term" value="P:carbohydrate metabolic process"/>
    <property type="evidence" value="ECO:0007669"/>
    <property type="project" value="InterPro"/>
</dbReference>